<dbReference type="InParanoid" id="A0A168MRV1"/>
<gene>
    <name evidence="2" type="primary">ABSGL_04650.1 scaffold 5743</name>
</gene>
<protein>
    <submittedName>
        <fullName evidence="2">Uncharacterized protein</fullName>
    </submittedName>
</protein>
<feature type="compositionally biased region" description="Basic and acidic residues" evidence="1">
    <location>
        <begin position="277"/>
        <end position="287"/>
    </location>
</feature>
<proteinExistence type="predicted"/>
<dbReference type="EMBL" id="LT552469">
    <property type="protein sequence ID" value="SAL99069.1"/>
    <property type="molecule type" value="Genomic_DNA"/>
</dbReference>
<accession>A0A168MRV1</accession>
<sequence>MSSTTITFSVMSDGHDYTFSLAKDDCHWDAFYAALLNTLPDQAATTPLYSFDGANVCHTIDNGAKFAALISDAPNNQVQLYIGDNFTGKSASGEWIFAPEEETSDPSSSVPMDGPPFSELYSTCFEQLGQVVRKHGALIDANHPLRILIGRFSASLAATPQVHMVTQLDQFLGSYSNAGEKVRGKDKHCGRHRRRDFINSLPDDLSQFLFTNGRHRHHHHGIHSFGRSPWMDQHPSHYGPGSFFGGGKHKHLHQHHHHHGPWFGLGRHEAKKHWKQAWKEHHHRQEADTSSSDSSSSDSDDNYRQQYKLWKSAMKERRHHHHHGPHSHHHHRGAFPQDPSTFTGFPHGPSAFAGFPHGPSPFAGRPPLPGYFEESFGQMHLGTSKKQ</sequence>
<reference evidence="2" key="1">
    <citation type="submission" date="2016-04" db="EMBL/GenBank/DDBJ databases">
        <authorList>
            <person name="Evans L.H."/>
            <person name="Alamgir A."/>
            <person name="Owens N."/>
            <person name="Weber N.D."/>
            <person name="Virtaneva K."/>
            <person name="Barbian K."/>
            <person name="Babar A."/>
            <person name="Rosenke K."/>
        </authorList>
    </citation>
    <scope>NUCLEOTIDE SEQUENCE [LARGE SCALE GENOMIC DNA]</scope>
    <source>
        <strain evidence="2">CBS 101.48</strain>
    </source>
</reference>
<dbReference type="Proteomes" id="UP000078561">
    <property type="component" value="Unassembled WGS sequence"/>
</dbReference>
<evidence type="ECO:0000313" key="3">
    <source>
        <dbReference type="Proteomes" id="UP000078561"/>
    </source>
</evidence>
<organism evidence="2">
    <name type="scientific">Absidia glauca</name>
    <name type="common">Pin mould</name>
    <dbReference type="NCBI Taxonomy" id="4829"/>
    <lineage>
        <taxon>Eukaryota</taxon>
        <taxon>Fungi</taxon>
        <taxon>Fungi incertae sedis</taxon>
        <taxon>Mucoromycota</taxon>
        <taxon>Mucoromycotina</taxon>
        <taxon>Mucoromycetes</taxon>
        <taxon>Mucorales</taxon>
        <taxon>Cunninghamellaceae</taxon>
        <taxon>Absidia</taxon>
    </lineage>
</organism>
<feature type="region of interest" description="Disordered" evidence="1">
    <location>
        <begin position="239"/>
        <end position="302"/>
    </location>
</feature>
<keyword evidence="3" id="KW-1185">Reference proteome</keyword>
<dbReference type="OrthoDB" id="10597130at2759"/>
<name>A0A168MRV1_ABSGL</name>
<feature type="compositionally biased region" description="Basic residues" evidence="1">
    <location>
        <begin position="316"/>
        <end position="333"/>
    </location>
</feature>
<evidence type="ECO:0000313" key="2">
    <source>
        <dbReference type="EMBL" id="SAL99069.1"/>
    </source>
</evidence>
<evidence type="ECO:0000256" key="1">
    <source>
        <dbReference type="SAM" id="MobiDB-lite"/>
    </source>
</evidence>
<dbReference type="STRING" id="4829.A0A168MRV1"/>
<feature type="compositionally biased region" description="Basic residues" evidence="1">
    <location>
        <begin position="247"/>
        <end position="260"/>
    </location>
</feature>
<dbReference type="AlphaFoldDB" id="A0A168MRV1"/>
<feature type="region of interest" description="Disordered" evidence="1">
    <location>
        <begin position="314"/>
        <end position="344"/>
    </location>
</feature>